<comment type="caution">
    <text evidence="12">The sequence shown here is derived from an EMBL/GenBank/DDBJ whole genome shotgun (WGS) entry which is preliminary data.</text>
</comment>
<dbReference type="GO" id="GO:0051301">
    <property type="term" value="P:cell division"/>
    <property type="evidence" value="ECO:0007669"/>
    <property type="project" value="UniProtKB-KW"/>
</dbReference>
<dbReference type="InterPro" id="IPR036565">
    <property type="entry name" value="Mur-like_cat_sf"/>
</dbReference>
<feature type="binding site" evidence="7">
    <location>
        <position position="382"/>
    </location>
    <ligand>
        <name>meso-2,6-diaminopimelate</name>
        <dbReference type="ChEBI" id="CHEBI:57791"/>
    </ligand>
</feature>
<comment type="PTM">
    <text evidence="7">Carboxylation is probably crucial for Mg(2+) binding and, consequently, for the gamma-phosphate positioning of ATP.</text>
</comment>
<dbReference type="UniPathway" id="UPA00219"/>
<dbReference type="GO" id="GO:0009252">
    <property type="term" value="P:peptidoglycan biosynthetic process"/>
    <property type="evidence" value="ECO:0007669"/>
    <property type="project" value="UniProtKB-UniRule"/>
</dbReference>
<gene>
    <name evidence="7" type="primary">murE</name>
    <name evidence="12" type="ORF">GH984_08105</name>
</gene>
<feature type="domain" description="Mur ligase central" evidence="11">
    <location>
        <begin position="112"/>
        <end position="312"/>
    </location>
</feature>
<dbReference type="InterPro" id="IPR035911">
    <property type="entry name" value="MurE/MurF_N"/>
</dbReference>
<keyword evidence="5 7" id="KW-0131">Cell cycle</keyword>
<dbReference type="Pfam" id="PF08245">
    <property type="entry name" value="Mur_ligase_M"/>
    <property type="match status" value="1"/>
</dbReference>
<feature type="modified residue" description="N6-carboxylysine" evidence="7">
    <location>
        <position position="223"/>
    </location>
</feature>
<sequence length="488" mass="51231">MEALLAPWGIHAPAHPVVGLAMDSREVVSGGVFLAAAGEQGHGLEHLDAAIAAGAQLVVYEPSPQWDDAALTAICASADVHLAKLPDLHSHVSEIAAKYCGYPGNALRVIGVTGTDGKTSVVHYVAQLLSALGIQCGVLGTLGCGLLGQLKPTRHTTADPVSVQQQLQTLVQAGAKAVAMEVSSHALAQGRVAAVPFHTAVLTYLGRDHLDYHGSLEAYAAAKRKLFLWPSLVCRIINMDDAFGVGLAALNDDVEVTRYGRGSNNEWQVCGVEPTADGLSVQLRHAGITHSLRLPLMGSFNAANVTAAIAAAGWEQSAEDVLHATSAIRAVPGRMERFIGADGPLVVVDYAHTPGALESVLNALRQHTTGQLWCVFGCGGDRDAGKRALMGEVASRLADQVVVTNDNPRSEPPEAIVEEICAGISDPAGVRVELDRASAIANVIKQANAKDVVLVAGKGHESVQWLGQQAVPFSDREQVEQQLLRRAG</sequence>
<comment type="pathway">
    <text evidence="7 8">Cell wall biogenesis; peptidoglycan biosynthesis.</text>
</comment>
<dbReference type="Pfam" id="PF01225">
    <property type="entry name" value="Mur_ligase"/>
    <property type="match status" value="1"/>
</dbReference>
<dbReference type="SUPFAM" id="SSF53623">
    <property type="entry name" value="MurD-like peptide ligases, catalytic domain"/>
    <property type="match status" value="1"/>
</dbReference>
<dbReference type="Gene3D" id="3.40.1390.10">
    <property type="entry name" value="MurE/MurF, N-terminal domain"/>
    <property type="match status" value="1"/>
</dbReference>
<dbReference type="InterPro" id="IPR013221">
    <property type="entry name" value="Mur_ligase_cen"/>
</dbReference>
<dbReference type="InterPro" id="IPR005761">
    <property type="entry name" value="UDP-N-AcMur-Glu-dNH2Pim_ligase"/>
</dbReference>
<evidence type="ECO:0000256" key="8">
    <source>
        <dbReference type="RuleBase" id="RU004135"/>
    </source>
</evidence>
<keyword evidence="13" id="KW-1185">Reference proteome</keyword>
<evidence type="ECO:0000259" key="11">
    <source>
        <dbReference type="Pfam" id="PF08245"/>
    </source>
</evidence>
<feature type="binding site" evidence="7">
    <location>
        <position position="457"/>
    </location>
    <ligand>
        <name>meso-2,6-diaminopimelate</name>
        <dbReference type="ChEBI" id="CHEBI:57791"/>
    </ligand>
</feature>
<evidence type="ECO:0000256" key="3">
    <source>
        <dbReference type="ARBA" id="ARBA00022960"/>
    </source>
</evidence>
<evidence type="ECO:0000256" key="5">
    <source>
        <dbReference type="ARBA" id="ARBA00023306"/>
    </source>
</evidence>
<feature type="binding site" evidence="7">
    <location>
        <position position="189"/>
    </location>
    <ligand>
        <name>UDP-N-acetyl-alpha-D-muramoyl-L-alanyl-D-glutamate</name>
        <dbReference type="ChEBI" id="CHEBI:83900"/>
    </ligand>
</feature>
<keyword evidence="2 7" id="KW-0132">Cell division</keyword>
<dbReference type="InterPro" id="IPR000713">
    <property type="entry name" value="Mur_ligase_N"/>
</dbReference>
<accession>A0A6N7QWG2</accession>
<dbReference type="GO" id="GO:0008360">
    <property type="term" value="P:regulation of cell shape"/>
    <property type="evidence" value="ECO:0007669"/>
    <property type="project" value="UniProtKB-KW"/>
</dbReference>
<reference evidence="12 13" key="1">
    <citation type="submission" date="2019-11" db="EMBL/GenBank/DDBJ databases">
        <authorList>
            <person name="Zhang X.Y."/>
        </authorList>
    </citation>
    <scope>NUCLEOTIDE SEQUENCE [LARGE SCALE GENOMIC DNA]</scope>
    <source>
        <strain evidence="12 13">C176</strain>
    </source>
</reference>
<dbReference type="NCBIfam" id="TIGR01085">
    <property type="entry name" value="murE"/>
    <property type="match status" value="1"/>
</dbReference>
<name>A0A6N7QWG2_9GAMM</name>
<feature type="domain" description="Mur ligase C-terminal" evidence="10">
    <location>
        <begin position="333"/>
        <end position="459"/>
    </location>
</feature>
<dbReference type="GO" id="GO:0000287">
    <property type="term" value="F:magnesium ion binding"/>
    <property type="evidence" value="ECO:0007669"/>
    <property type="project" value="UniProtKB-UniRule"/>
</dbReference>
<dbReference type="InterPro" id="IPR004101">
    <property type="entry name" value="Mur_ligase_C"/>
</dbReference>
<keyword evidence="7 12" id="KW-0436">Ligase</keyword>
<evidence type="ECO:0000256" key="1">
    <source>
        <dbReference type="ARBA" id="ARBA00005898"/>
    </source>
</evidence>
<feature type="short sequence motif" description="Meso-diaminopimelate recognition motif" evidence="7">
    <location>
        <begin position="406"/>
        <end position="409"/>
    </location>
</feature>
<protein>
    <recommendedName>
        <fullName evidence="7">UDP-N-acetylmuramoyl-L-alanyl-D-glutamate--2,6-diaminopimelate ligase</fullName>
        <ecNumber evidence="7">6.3.2.13</ecNumber>
    </recommendedName>
    <alternativeName>
        <fullName evidence="7">Meso-A2pm-adding enzyme</fullName>
    </alternativeName>
    <alternativeName>
        <fullName evidence="7">Meso-diaminopimelate-adding enzyme</fullName>
    </alternativeName>
    <alternativeName>
        <fullName evidence="7">UDP-MurNAc-L-Ala-D-Glu:meso-diaminopimelate ligase</fullName>
    </alternativeName>
    <alternativeName>
        <fullName evidence="7">UDP-MurNAc-tripeptide synthetase</fullName>
    </alternativeName>
    <alternativeName>
        <fullName evidence="7">UDP-N-acetylmuramyl-tripeptide synthetase</fullName>
    </alternativeName>
</protein>
<evidence type="ECO:0000256" key="2">
    <source>
        <dbReference type="ARBA" id="ARBA00022618"/>
    </source>
</evidence>
<organism evidence="12 13">
    <name type="scientific">Spiribacter salilacus</name>
    <dbReference type="NCBI Taxonomy" id="2664894"/>
    <lineage>
        <taxon>Bacteria</taxon>
        <taxon>Pseudomonadati</taxon>
        <taxon>Pseudomonadota</taxon>
        <taxon>Gammaproteobacteria</taxon>
        <taxon>Chromatiales</taxon>
        <taxon>Ectothiorhodospiraceae</taxon>
        <taxon>Spiribacter</taxon>
    </lineage>
</organism>
<dbReference type="Gene3D" id="3.40.1190.10">
    <property type="entry name" value="Mur-like, catalytic domain"/>
    <property type="match status" value="1"/>
</dbReference>
<evidence type="ECO:0000313" key="12">
    <source>
        <dbReference type="EMBL" id="MRH78667.1"/>
    </source>
</evidence>
<keyword evidence="6 7" id="KW-0961">Cell wall biogenesis/degradation</keyword>
<dbReference type="SUPFAM" id="SSF53244">
    <property type="entry name" value="MurD-like peptide ligases, peptide-binding domain"/>
    <property type="match status" value="1"/>
</dbReference>
<feature type="binding site" evidence="7">
    <location>
        <position position="183"/>
    </location>
    <ligand>
        <name>UDP-N-acetyl-alpha-D-muramoyl-L-alanyl-D-glutamate</name>
        <dbReference type="ChEBI" id="CHEBI:83900"/>
    </ligand>
</feature>
<dbReference type="AlphaFoldDB" id="A0A6N7QWG2"/>
<comment type="subcellular location">
    <subcellularLocation>
        <location evidence="7 8">Cytoplasm</location>
    </subcellularLocation>
</comment>
<keyword evidence="7" id="KW-0460">Magnesium</keyword>
<dbReference type="PANTHER" id="PTHR23135:SF4">
    <property type="entry name" value="UDP-N-ACETYLMURAMOYL-L-ALANYL-D-GLUTAMATE--2,6-DIAMINOPIMELATE LIGASE MURE HOMOLOG, CHLOROPLASTIC"/>
    <property type="match status" value="1"/>
</dbReference>
<dbReference type="Gene3D" id="3.90.190.20">
    <property type="entry name" value="Mur ligase, C-terminal domain"/>
    <property type="match status" value="1"/>
</dbReference>
<proteinExistence type="inferred from homology"/>
<feature type="domain" description="Mur ligase N-terminal catalytic" evidence="9">
    <location>
        <begin position="18"/>
        <end position="74"/>
    </location>
</feature>
<keyword evidence="7" id="KW-0067">ATP-binding</keyword>
<comment type="cofactor">
    <cofactor evidence="7">
        <name>Mg(2+)</name>
        <dbReference type="ChEBI" id="CHEBI:18420"/>
    </cofactor>
</comment>
<dbReference type="GO" id="GO:0005524">
    <property type="term" value="F:ATP binding"/>
    <property type="evidence" value="ECO:0007669"/>
    <property type="project" value="UniProtKB-UniRule"/>
</dbReference>
<dbReference type="SUPFAM" id="SSF63418">
    <property type="entry name" value="MurE/MurF N-terminal domain"/>
    <property type="match status" value="1"/>
</dbReference>
<dbReference type="GO" id="GO:0005737">
    <property type="term" value="C:cytoplasm"/>
    <property type="evidence" value="ECO:0007669"/>
    <property type="project" value="UniProtKB-SubCell"/>
</dbReference>
<evidence type="ECO:0000256" key="7">
    <source>
        <dbReference type="HAMAP-Rule" id="MF_00208"/>
    </source>
</evidence>
<keyword evidence="4 7" id="KW-0573">Peptidoglycan synthesis</keyword>
<comment type="similarity">
    <text evidence="1 7">Belongs to the MurCDEF family. MurE subfamily.</text>
</comment>
<feature type="binding site" evidence="7">
    <location>
        <begin position="406"/>
        <end position="409"/>
    </location>
    <ligand>
        <name>meso-2,6-diaminopimelate</name>
        <dbReference type="ChEBI" id="CHEBI:57791"/>
    </ligand>
</feature>
<dbReference type="Pfam" id="PF02875">
    <property type="entry name" value="Mur_ligase_C"/>
    <property type="match status" value="1"/>
</dbReference>
<comment type="catalytic activity">
    <reaction evidence="7">
        <text>UDP-N-acetyl-alpha-D-muramoyl-L-alanyl-D-glutamate + meso-2,6-diaminopimelate + ATP = UDP-N-acetyl-alpha-D-muramoyl-L-alanyl-gamma-D-glutamyl-meso-2,6-diaminopimelate + ADP + phosphate + H(+)</text>
        <dbReference type="Rhea" id="RHEA:23676"/>
        <dbReference type="ChEBI" id="CHEBI:15378"/>
        <dbReference type="ChEBI" id="CHEBI:30616"/>
        <dbReference type="ChEBI" id="CHEBI:43474"/>
        <dbReference type="ChEBI" id="CHEBI:57791"/>
        <dbReference type="ChEBI" id="CHEBI:83900"/>
        <dbReference type="ChEBI" id="CHEBI:83905"/>
        <dbReference type="ChEBI" id="CHEBI:456216"/>
        <dbReference type="EC" id="6.3.2.13"/>
    </reaction>
</comment>
<feature type="binding site" evidence="7">
    <location>
        <position position="461"/>
    </location>
    <ligand>
        <name>meso-2,6-diaminopimelate</name>
        <dbReference type="ChEBI" id="CHEBI:57791"/>
    </ligand>
</feature>
<dbReference type="HAMAP" id="MF_00208">
    <property type="entry name" value="MurE"/>
    <property type="match status" value="1"/>
</dbReference>
<evidence type="ECO:0000313" key="13">
    <source>
        <dbReference type="Proteomes" id="UP000433788"/>
    </source>
</evidence>
<comment type="caution">
    <text evidence="7">Lacks conserved residue(s) required for the propagation of feature annotation.</text>
</comment>
<keyword evidence="7" id="KW-0547">Nucleotide-binding</keyword>
<feature type="binding site" evidence="7">
    <location>
        <position position="191"/>
    </location>
    <ligand>
        <name>UDP-N-acetyl-alpha-D-muramoyl-L-alanyl-D-glutamate</name>
        <dbReference type="ChEBI" id="CHEBI:83900"/>
    </ligand>
</feature>
<dbReference type="EMBL" id="WJPP01000004">
    <property type="protein sequence ID" value="MRH78667.1"/>
    <property type="molecule type" value="Genomic_DNA"/>
</dbReference>
<dbReference type="PANTHER" id="PTHR23135">
    <property type="entry name" value="MUR LIGASE FAMILY MEMBER"/>
    <property type="match status" value="1"/>
</dbReference>
<keyword evidence="7" id="KW-0963">Cytoplasm</keyword>
<evidence type="ECO:0000256" key="4">
    <source>
        <dbReference type="ARBA" id="ARBA00022984"/>
    </source>
</evidence>
<evidence type="ECO:0000259" key="10">
    <source>
        <dbReference type="Pfam" id="PF02875"/>
    </source>
</evidence>
<comment type="function">
    <text evidence="7">Catalyzes the addition of meso-diaminopimelic acid to the nucleotide precursor UDP-N-acetylmuramoyl-L-alanyl-D-glutamate (UMAG) in the biosynthesis of bacterial cell-wall peptidoglycan.</text>
</comment>
<evidence type="ECO:0000259" key="9">
    <source>
        <dbReference type="Pfam" id="PF01225"/>
    </source>
</evidence>
<keyword evidence="3 7" id="KW-0133">Cell shape</keyword>
<dbReference type="InterPro" id="IPR036615">
    <property type="entry name" value="Mur_ligase_C_dom_sf"/>
</dbReference>
<feature type="binding site" evidence="7">
    <location>
        <begin position="156"/>
        <end position="157"/>
    </location>
    <ligand>
        <name>UDP-N-acetyl-alpha-D-muramoyl-L-alanyl-D-glutamate</name>
        <dbReference type="ChEBI" id="CHEBI:83900"/>
    </ligand>
</feature>
<dbReference type="GO" id="GO:0071555">
    <property type="term" value="P:cell wall organization"/>
    <property type="evidence" value="ECO:0007669"/>
    <property type="project" value="UniProtKB-KW"/>
</dbReference>
<dbReference type="Proteomes" id="UP000433788">
    <property type="component" value="Unassembled WGS sequence"/>
</dbReference>
<dbReference type="EC" id="6.3.2.13" evidence="7"/>
<feature type="binding site" evidence="7">
    <location>
        <position position="24"/>
    </location>
    <ligand>
        <name>UDP-N-acetyl-alpha-D-muramoyl-L-alanyl-D-glutamate</name>
        <dbReference type="ChEBI" id="CHEBI:83900"/>
    </ligand>
</feature>
<dbReference type="NCBIfam" id="NF001126">
    <property type="entry name" value="PRK00139.1-4"/>
    <property type="match status" value="1"/>
</dbReference>
<evidence type="ECO:0000256" key="6">
    <source>
        <dbReference type="ARBA" id="ARBA00023316"/>
    </source>
</evidence>
<dbReference type="GO" id="GO:0008765">
    <property type="term" value="F:UDP-N-acetylmuramoylalanyl-D-glutamate-2,6-diaminopimelate ligase activity"/>
    <property type="evidence" value="ECO:0007669"/>
    <property type="project" value="UniProtKB-UniRule"/>
</dbReference>
<feature type="binding site" evidence="7">
    <location>
        <begin position="114"/>
        <end position="120"/>
    </location>
    <ligand>
        <name>ATP</name>
        <dbReference type="ChEBI" id="CHEBI:30616"/>
    </ligand>
</feature>